<sequence length="210" mass="24566">MEALFYPILTVIYFILFIQIFRYSRESEYWGTSWLLFLILCLFFRYFSLSLGTGIGFNEMLEALHIFAYVVYVVLIPLLVFVALDIVRRVHVDWGERLSTKAIFYSYFLIAVIFGVYTEFLRSDSAKIILDPIPATLFLALLPLFIVGWALWIQQRWPFMLLGMVTGFCGIGIGRLLNNEWVYAICECLCIWILVLTEKRLITKEFHPVP</sequence>
<keyword evidence="1" id="KW-0472">Membrane</keyword>
<dbReference type="OrthoDB" id="4331374at2"/>
<dbReference type="AlphaFoldDB" id="A0A1I3JRI8"/>
<protein>
    <submittedName>
        <fullName evidence="2">Uncharacterized protein</fullName>
    </submittedName>
</protein>
<feature type="transmembrane region" description="Helical" evidence="1">
    <location>
        <begin position="35"/>
        <end position="57"/>
    </location>
</feature>
<gene>
    <name evidence="2" type="ORF">SAMN05421852_101184</name>
</gene>
<evidence type="ECO:0000313" key="2">
    <source>
        <dbReference type="EMBL" id="SFI62872.1"/>
    </source>
</evidence>
<dbReference type="EMBL" id="FORR01000001">
    <property type="protein sequence ID" value="SFI62872.1"/>
    <property type="molecule type" value="Genomic_DNA"/>
</dbReference>
<dbReference type="STRING" id="46223.SAMN05421852_101184"/>
<organism evidence="2 3">
    <name type="scientific">Thermoflavimicrobium dichotomicum</name>
    <dbReference type="NCBI Taxonomy" id="46223"/>
    <lineage>
        <taxon>Bacteria</taxon>
        <taxon>Bacillati</taxon>
        <taxon>Bacillota</taxon>
        <taxon>Bacilli</taxon>
        <taxon>Bacillales</taxon>
        <taxon>Thermoactinomycetaceae</taxon>
        <taxon>Thermoflavimicrobium</taxon>
    </lineage>
</organism>
<keyword evidence="1" id="KW-1133">Transmembrane helix</keyword>
<reference evidence="2 3" key="1">
    <citation type="submission" date="2016-10" db="EMBL/GenBank/DDBJ databases">
        <authorList>
            <person name="de Groot N.N."/>
        </authorList>
    </citation>
    <scope>NUCLEOTIDE SEQUENCE [LARGE SCALE GENOMIC DNA]</scope>
    <source>
        <strain evidence="2 3">DSM 44778</strain>
    </source>
</reference>
<name>A0A1I3JRI8_9BACL</name>
<feature type="transmembrane region" description="Helical" evidence="1">
    <location>
        <begin position="133"/>
        <end position="152"/>
    </location>
</feature>
<dbReference type="RefSeq" id="WP_093227160.1">
    <property type="nucleotide sequence ID" value="NZ_FORR01000001.1"/>
</dbReference>
<accession>A0A1I3JRI8</accession>
<feature type="transmembrane region" description="Helical" evidence="1">
    <location>
        <begin position="6"/>
        <end position="23"/>
    </location>
</feature>
<evidence type="ECO:0000313" key="3">
    <source>
        <dbReference type="Proteomes" id="UP000199545"/>
    </source>
</evidence>
<keyword evidence="1" id="KW-0812">Transmembrane</keyword>
<feature type="transmembrane region" description="Helical" evidence="1">
    <location>
        <begin position="104"/>
        <end position="121"/>
    </location>
</feature>
<dbReference type="Proteomes" id="UP000199545">
    <property type="component" value="Unassembled WGS sequence"/>
</dbReference>
<proteinExistence type="predicted"/>
<evidence type="ECO:0000256" key="1">
    <source>
        <dbReference type="SAM" id="Phobius"/>
    </source>
</evidence>
<feature type="transmembrane region" description="Helical" evidence="1">
    <location>
        <begin position="159"/>
        <end position="175"/>
    </location>
</feature>
<keyword evidence="3" id="KW-1185">Reference proteome</keyword>
<feature type="transmembrane region" description="Helical" evidence="1">
    <location>
        <begin position="181"/>
        <end position="197"/>
    </location>
</feature>
<feature type="transmembrane region" description="Helical" evidence="1">
    <location>
        <begin position="63"/>
        <end position="84"/>
    </location>
</feature>